<evidence type="ECO:0000259" key="2">
    <source>
        <dbReference type="Pfam" id="PF02371"/>
    </source>
</evidence>
<dbReference type="PANTHER" id="PTHR33055">
    <property type="entry name" value="TRANSPOSASE FOR INSERTION SEQUENCE ELEMENT IS1111A"/>
    <property type="match status" value="1"/>
</dbReference>
<organism evidence="3 4">
    <name type="scientific">Phenylobacterium ferrooxidans</name>
    <dbReference type="NCBI Taxonomy" id="2982689"/>
    <lineage>
        <taxon>Bacteria</taxon>
        <taxon>Pseudomonadati</taxon>
        <taxon>Pseudomonadota</taxon>
        <taxon>Alphaproteobacteria</taxon>
        <taxon>Caulobacterales</taxon>
        <taxon>Caulobacteraceae</taxon>
        <taxon>Phenylobacterium</taxon>
    </lineage>
</organism>
<evidence type="ECO:0000313" key="3">
    <source>
        <dbReference type="EMBL" id="MFD3263040.1"/>
    </source>
</evidence>
<accession>A0ABW6CJ93</accession>
<dbReference type="EMBL" id="JAOTJD010000004">
    <property type="protein sequence ID" value="MFD3263040.1"/>
    <property type="molecule type" value="Genomic_DNA"/>
</dbReference>
<dbReference type="InterPro" id="IPR002525">
    <property type="entry name" value="Transp_IS110-like_N"/>
</dbReference>
<feature type="domain" description="Transposase IS116/IS110/IS902 C-terminal" evidence="2">
    <location>
        <begin position="213"/>
        <end position="294"/>
    </location>
</feature>
<dbReference type="RefSeq" id="WP_377367659.1">
    <property type="nucleotide sequence ID" value="NZ_JAOTJD010000004.1"/>
</dbReference>
<dbReference type="InterPro" id="IPR047650">
    <property type="entry name" value="Transpos_IS110"/>
</dbReference>
<reference evidence="3 4" key="1">
    <citation type="submission" date="2022-09" db="EMBL/GenBank/DDBJ databases">
        <title>New species of Phenylobacterium.</title>
        <authorList>
            <person name="Mieszkin S."/>
        </authorList>
    </citation>
    <scope>NUCLEOTIDE SEQUENCE [LARGE SCALE GENOMIC DNA]</scope>
    <source>
        <strain evidence="3 4">HK31-G</strain>
    </source>
</reference>
<dbReference type="Pfam" id="PF01548">
    <property type="entry name" value="DEDD_Tnp_IS110"/>
    <property type="match status" value="1"/>
</dbReference>
<evidence type="ECO:0000313" key="4">
    <source>
        <dbReference type="Proteomes" id="UP001598130"/>
    </source>
</evidence>
<name>A0ABW6CJ93_9CAUL</name>
<feature type="domain" description="Transposase IS110-like N-terminal" evidence="1">
    <location>
        <begin position="7"/>
        <end position="146"/>
    </location>
</feature>
<protein>
    <submittedName>
        <fullName evidence="3">IS110 family transposase</fullName>
    </submittedName>
</protein>
<comment type="caution">
    <text evidence="3">The sequence shown here is derived from an EMBL/GenBank/DDBJ whole genome shotgun (WGS) entry which is preliminary data.</text>
</comment>
<dbReference type="Proteomes" id="UP001598130">
    <property type="component" value="Unassembled WGS sequence"/>
</dbReference>
<sequence length="340" mass="37243">MGQVVTIGLDLAKSVFQIHGVDAAGEVVIRRQVRRSQLLQFFGKQPACLVGMEACASSHHWARELVALGHEGKLMPAQYVKPYVKRGKNDAADAEAICEAVTRPTMRFVAIKTPEQQSAMMLHRVRLVLCRQRTQLSNALRAHMAEFGIVAPVGRLGLERLLEIVADAEDHRLPVAARTCLRMLAAQLDVVKAQVLENDRKIMADARRTELGRRLMEVPGVGPVLASALVAAVSDPGIFRTGRDLAAWIGLVPRQNSSGSKERLGSICKAGHRYLRQMLVVGAMAVIPHAERSAKQRPWLTQLLARRKAKVAAVALANKTARTVWAMMITGARYRAPLAA</sequence>
<dbReference type="NCBIfam" id="NF033542">
    <property type="entry name" value="transpos_IS110"/>
    <property type="match status" value="1"/>
</dbReference>
<gene>
    <name evidence="3" type="ORF">OCL97_03560</name>
</gene>
<keyword evidence="4" id="KW-1185">Reference proteome</keyword>
<dbReference type="InterPro" id="IPR003346">
    <property type="entry name" value="Transposase_20"/>
</dbReference>
<evidence type="ECO:0000259" key="1">
    <source>
        <dbReference type="Pfam" id="PF01548"/>
    </source>
</evidence>
<dbReference type="PANTHER" id="PTHR33055:SF3">
    <property type="entry name" value="PUTATIVE TRANSPOSASE FOR IS117-RELATED"/>
    <property type="match status" value="1"/>
</dbReference>
<dbReference type="Pfam" id="PF02371">
    <property type="entry name" value="Transposase_20"/>
    <property type="match status" value="1"/>
</dbReference>
<proteinExistence type="predicted"/>